<organism evidence="2 3">
    <name type="scientific">Candidatus Colimorpha enterica</name>
    <dbReference type="NCBI Taxonomy" id="3083063"/>
    <lineage>
        <taxon>Bacteria</taxon>
        <taxon>Pseudomonadati</taxon>
        <taxon>Bacteroidota</taxon>
        <taxon>Bacteroidia</taxon>
        <taxon>Bacteroidales</taxon>
        <taxon>Candidatus Colimorpha</taxon>
    </lineage>
</organism>
<dbReference type="EMBL" id="CBFW010000427">
    <property type="protein sequence ID" value="CDC77263.1"/>
    <property type="molecule type" value="Genomic_DNA"/>
</dbReference>
<keyword evidence="1" id="KW-0472">Membrane</keyword>
<keyword evidence="1" id="KW-0812">Transmembrane</keyword>
<proteinExistence type="predicted"/>
<evidence type="ECO:0000256" key="1">
    <source>
        <dbReference type="SAM" id="Phobius"/>
    </source>
</evidence>
<sequence length="93" mass="10160">MIKGVKKDVVFLKNTGSRVFEEAYFILRESPDRPDSSDLAEEARKIIASNVLSPENAFSGKTKRSRTRLFCLISFAAGVIAGAAGAAIVFFLF</sequence>
<dbReference type="AlphaFoldDB" id="R6TUX5"/>
<evidence type="ECO:0000313" key="2">
    <source>
        <dbReference type="EMBL" id="CDC77263.1"/>
    </source>
</evidence>
<keyword evidence="1" id="KW-1133">Transmembrane helix</keyword>
<gene>
    <name evidence="2" type="ORF">BN580_00353</name>
</gene>
<comment type="caution">
    <text evidence="2">The sequence shown here is derived from an EMBL/GenBank/DDBJ whole genome shotgun (WGS) entry which is preliminary data.</text>
</comment>
<feature type="transmembrane region" description="Helical" evidence="1">
    <location>
        <begin position="69"/>
        <end position="92"/>
    </location>
</feature>
<accession>R6TUX5</accession>
<evidence type="ECO:0000313" key="3">
    <source>
        <dbReference type="Proteomes" id="UP000017938"/>
    </source>
</evidence>
<dbReference type="Proteomes" id="UP000017938">
    <property type="component" value="Unassembled WGS sequence"/>
</dbReference>
<protein>
    <recommendedName>
        <fullName evidence="4">Translation initiation factor 2</fullName>
    </recommendedName>
</protein>
<reference evidence="2" key="1">
    <citation type="submission" date="2012-11" db="EMBL/GenBank/DDBJ databases">
        <title>Dependencies among metagenomic species, viruses, plasmids and units of genetic variation.</title>
        <authorList>
            <person name="Nielsen H.B."/>
            <person name="Almeida M."/>
            <person name="Juncker A.S."/>
            <person name="Rasmussen S."/>
            <person name="Li J."/>
            <person name="Sunagawa S."/>
            <person name="Plichta D."/>
            <person name="Gautier L."/>
            <person name="Le Chatelier E."/>
            <person name="Peletier E."/>
            <person name="Bonde I."/>
            <person name="Nielsen T."/>
            <person name="Manichanh C."/>
            <person name="Arumugam M."/>
            <person name="Batto J."/>
            <person name="Santos M.B.Q.D."/>
            <person name="Blom N."/>
            <person name="Borruel N."/>
            <person name="Burgdorf K.S."/>
            <person name="Boumezbeur F."/>
            <person name="Casellas F."/>
            <person name="Dore J."/>
            <person name="Guarner F."/>
            <person name="Hansen T."/>
            <person name="Hildebrand F."/>
            <person name="Kaas R.S."/>
            <person name="Kennedy S."/>
            <person name="Kristiansen K."/>
            <person name="Kultima J.R."/>
            <person name="Leonard P."/>
            <person name="Levenez F."/>
            <person name="Lund O."/>
            <person name="Moumen B."/>
            <person name="Le Paslier D."/>
            <person name="Pons N."/>
            <person name="Pedersen O."/>
            <person name="Prifti E."/>
            <person name="Qin J."/>
            <person name="Raes J."/>
            <person name="Tap J."/>
            <person name="Tims S."/>
            <person name="Ussery D.W."/>
            <person name="Yamada T."/>
            <person name="MetaHit consortium"/>
            <person name="Renault P."/>
            <person name="Sicheritz-Ponten T."/>
            <person name="Bork P."/>
            <person name="Wang J."/>
            <person name="Brunak S."/>
            <person name="Ehrlich S.D."/>
        </authorList>
    </citation>
    <scope>NUCLEOTIDE SEQUENCE [LARGE SCALE GENOMIC DNA]</scope>
</reference>
<evidence type="ECO:0008006" key="4">
    <source>
        <dbReference type="Google" id="ProtNLM"/>
    </source>
</evidence>
<name>R6TUX5_9BACT</name>